<dbReference type="AlphaFoldDB" id="A0A839ES46"/>
<organism evidence="1 2">
    <name type="scientific">Phyllobacterium myrsinacearum</name>
    <dbReference type="NCBI Taxonomy" id="28101"/>
    <lineage>
        <taxon>Bacteria</taxon>
        <taxon>Pseudomonadati</taxon>
        <taxon>Pseudomonadota</taxon>
        <taxon>Alphaproteobacteria</taxon>
        <taxon>Hyphomicrobiales</taxon>
        <taxon>Phyllobacteriaceae</taxon>
        <taxon>Phyllobacterium</taxon>
    </lineage>
</organism>
<accession>A0A839ES46</accession>
<dbReference type="Proteomes" id="UP000549052">
    <property type="component" value="Unassembled WGS sequence"/>
</dbReference>
<protein>
    <submittedName>
        <fullName evidence="1">Uncharacterized protein</fullName>
    </submittedName>
</protein>
<evidence type="ECO:0000313" key="1">
    <source>
        <dbReference type="EMBL" id="MBA8880344.1"/>
    </source>
</evidence>
<gene>
    <name evidence="1" type="ORF">FHW16_004064</name>
</gene>
<dbReference type="EMBL" id="JACGXN010000007">
    <property type="protein sequence ID" value="MBA8880344.1"/>
    <property type="molecule type" value="Genomic_DNA"/>
</dbReference>
<keyword evidence="2" id="KW-1185">Reference proteome</keyword>
<name>A0A839ES46_9HYPH</name>
<proteinExistence type="predicted"/>
<comment type="caution">
    <text evidence="1">The sequence shown here is derived from an EMBL/GenBank/DDBJ whole genome shotgun (WGS) entry which is preliminary data.</text>
</comment>
<sequence>MRESGAVRPIGNIADMSNLAEHSSLQSSLFLMVSLSNHAQCACQ</sequence>
<reference evidence="1 2" key="1">
    <citation type="submission" date="2020-07" db="EMBL/GenBank/DDBJ databases">
        <title>Genomic Encyclopedia of Type Strains, Phase IV (KMG-V): Genome sequencing to study the core and pangenomes of soil and plant-associated prokaryotes.</title>
        <authorList>
            <person name="Whitman W."/>
        </authorList>
    </citation>
    <scope>NUCLEOTIDE SEQUENCE [LARGE SCALE GENOMIC DNA]</scope>
    <source>
        <strain evidence="1 2">AN3</strain>
    </source>
</reference>
<evidence type="ECO:0000313" key="2">
    <source>
        <dbReference type="Proteomes" id="UP000549052"/>
    </source>
</evidence>